<gene>
    <name evidence="1" type="ORF">S06H3_07861</name>
</gene>
<dbReference type="EMBL" id="BARV01003237">
    <property type="protein sequence ID" value="GAI00838.1"/>
    <property type="molecule type" value="Genomic_DNA"/>
</dbReference>
<dbReference type="AlphaFoldDB" id="X1K2S7"/>
<organism evidence="1">
    <name type="scientific">marine sediment metagenome</name>
    <dbReference type="NCBI Taxonomy" id="412755"/>
    <lineage>
        <taxon>unclassified sequences</taxon>
        <taxon>metagenomes</taxon>
        <taxon>ecological metagenomes</taxon>
    </lineage>
</organism>
<protein>
    <submittedName>
        <fullName evidence="1">Uncharacterized protein</fullName>
    </submittedName>
</protein>
<accession>X1K2S7</accession>
<proteinExistence type="predicted"/>
<comment type="caution">
    <text evidence="1">The sequence shown here is derived from an EMBL/GenBank/DDBJ whole genome shotgun (WGS) entry which is preliminary data.</text>
</comment>
<evidence type="ECO:0000313" key="1">
    <source>
        <dbReference type="EMBL" id="GAI00838.1"/>
    </source>
</evidence>
<sequence length="63" mass="6898">KVFLIHIRVMNIHIQAQDIMDNRIPRPMPGFPMPHMHHVGLEEDSGVAVAEVVGSAVGDGDSQ</sequence>
<feature type="non-terminal residue" evidence="1">
    <location>
        <position position="1"/>
    </location>
</feature>
<name>X1K2S7_9ZZZZ</name>
<reference evidence="1" key="1">
    <citation type="journal article" date="2014" name="Front. Microbiol.">
        <title>High frequency of phylogenetically diverse reductive dehalogenase-homologous genes in deep subseafloor sedimentary metagenomes.</title>
        <authorList>
            <person name="Kawai M."/>
            <person name="Futagami T."/>
            <person name="Toyoda A."/>
            <person name="Takaki Y."/>
            <person name="Nishi S."/>
            <person name="Hori S."/>
            <person name="Arai W."/>
            <person name="Tsubouchi T."/>
            <person name="Morono Y."/>
            <person name="Uchiyama I."/>
            <person name="Ito T."/>
            <person name="Fujiyama A."/>
            <person name="Inagaki F."/>
            <person name="Takami H."/>
        </authorList>
    </citation>
    <scope>NUCLEOTIDE SEQUENCE</scope>
    <source>
        <strain evidence="1">Expedition CK06-06</strain>
    </source>
</reference>